<dbReference type="Proteomes" id="UP000542405">
    <property type="component" value="Unassembled WGS sequence"/>
</dbReference>
<evidence type="ECO:0000313" key="2">
    <source>
        <dbReference type="Proteomes" id="UP000542405"/>
    </source>
</evidence>
<sequence length="72" mass="8150">MDLHFPNQVLHRQAILAAMAYRVTAAFGPVRGTETSIATPDWPDGRTFIESIIYRWHGTRRNRVIGELGRSA</sequence>
<protein>
    <submittedName>
        <fullName evidence="1">Uncharacterized protein</fullName>
    </submittedName>
</protein>
<name>A0A848NJW3_9BURK</name>
<gene>
    <name evidence="1" type="ORF">HGQ98_13725</name>
</gene>
<accession>A0A848NJW3</accession>
<organism evidence="1 2">
    <name type="scientific">Achromobacter ruhlandii</name>
    <dbReference type="NCBI Taxonomy" id="72557"/>
    <lineage>
        <taxon>Bacteria</taxon>
        <taxon>Pseudomonadati</taxon>
        <taxon>Pseudomonadota</taxon>
        <taxon>Betaproteobacteria</taxon>
        <taxon>Burkholderiales</taxon>
        <taxon>Alcaligenaceae</taxon>
        <taxon>Achromobacter</taxon>
    </lineage>
</organism>
<dbReference type="EMBL" id="JABBZE010000139">
    <property type="protein sequence ID" value="NMU90831.1"/>
    <property type="molecule type" value="Genomic_DNA"/>
</dbReference>
<dbReference type="RefSeq" id="WP_139122148.1">
    <property type="nucleotide sequence ID" value="NZ_CADILE010000003.1"/>
</dbReference>
<proteinExistence type="predicted"/>
<dbReference type="AlphaFoldDB" id="A0A848NJW3"/>
<comment type="caution">
    <text evidence="1">The sequence shown here is derived from an EMBL/GenBank/DDBJ whole genome shotgun (WGS) entry which is preliminary data.</text>
</comment>
<evidence type="ECO:0000313" key="1">
    <source>
        <dbReference type="EMBL" id="NMU90831.1"/>
    </source>
</evidence>
<reference evidence="1 2" key="1">
    <citation type="submission" date="2020-04" db="EMBL/GenBank/DDBJ databases">
        <title>Achromobacter ruhlandii genome sequencing and assembly.</title>
        <authorList>
            <person name="Martins R.C.R."/>
            <person name="Perdigao-Neto L.V."/>
            <person name="Levin A.S.S."/>
            <person name="Costa S.F."/>
        </authorList>
    </citation>
    <scope>NUCLEOTIDE SEQUENCE [LARGE SCALE GENOMIC DNA]</scope>
    <source>
        <strain evidence="1 2">9035ralo</strain>
    </source>
</reference>